<dbReference type="InterPro" id="IPR042101">
    <property type="entry name" value="SRP54_N_sf"/>
</dbReference>
<dbReference type="InterPro" id="IPR013822">
    <property type="entry name" value="Signal_recog_particl_SRP54_hlx"/>
</dbReference>
<keyword evidence="7 9" id="KW-0687">Ribonucleoprotein</keyword>
<reference evidence="10 11" key="1">
    <citation type="submission" date="2017-12" db="EMBL/GenBank/DDBJ databases">
        <title>Kangiella profundi FT102 completed genome.</title>
        <authorList>
            <person name="Xu J."/>
            <person name="Wang J."/>
            <person name="Lu Y."/>
        </authorList>
    </citation>
    <scope>NUCLEOTIDE SEQUENCE [LARGE SCALE GENOMIC DNA]</scope>
    <source>
        <strain evidence="10 11">FT102</strain>
    </source>
</reference>
<dbReference type="InterPro" id="IPR004125">
    <property type="entry name" value="Signal_recog_particle_SRP54_M"/>
</dbReference>
<evidence type="ECO:0000256" key="3">
    <source>
        <dbReference type="ARBA" id="ARBA00022801"/>
    </source>
</evidence>
<dbReference type="GO" id="GO:0008312">
    <property type="term" value="F:7S RNA binding"/>
    <property type="evidence" value="ECO:0007669"/>
    <property type="project" value="InterPro"/>
</dbReference>
<dbReference type="Pfam" id="PF00448">
    <property type="entry name" value="SRP54"/>
    <property type="match status" value="1"/>
</dbReference>
<comment type="similarity">
    <text evidence="1 9">Belongs to the GTP-binding SRP family. SRP54 subfamily.</text>
</comment>
<dbReference type="PROSITE" id="PS00300">
    <property type="entry name" value="SRP54"/>
    <property type="match status" value="1"/>
</dbReference>
<evidence type="ECO:0000256" key="6">
    <source>
        <dbReference type="ARBA" id="ARBA00023135"/>
    </source>
</evidence>
<dbReference type="InterPro" id="IPR022941">
    <property type="entry name" value="SRP54"/>
</dbReference>
<keyword evidence="2 9" id="KW-0547">Nucleotide-binding</keyword>
<evidence type="ECO:0000313" key="10">
    <source>
        <dbReference type="EMBL" id="AUD78415.1"/>
    </source>
</evidence>
<dbReference type="PANTHER" id="PTHR11564:SF5">
    <property type="entry name" value="SIGNAL RECOGNITION PARTICLE SUBUNIT SRP54"/>
    <property type="match status" value="1"/>
</dbReference>
<dbReference type="NCBIfam" id="TIGR00959">
    <property type="entry name" value="ffh"/>
    <property type="match status" value="1"/>
</dbReference>
<gene>
    <name evidence="9" type="primary">ffh</name>
    <name evidence="10" type="ORF">CW740_03780</name>
</gene>
<dbReference type="SUPFAM" id="SSF47446">
    <property type="entry name" value="Signal peptide-binding domain"/>
    <property type="match status" value="1"/>
</dbReference>
<accession>A0A2K9A3H1</accession>
<feature type="binding site" evidence="9">
    <location>
        <begin position="107"/>
        <end position="114"/>
    </location>
    <ligand>
        <name>GTP</name>
        <dbReference type="ChEBI" id="CHEBI:37565"/>
    </ligand>
</feature>
<keyword evidence="3 9" id="KW-0378">Hydrolase</keyword>
<dbReference type="SUPFAM" id="SSF52540">
    <property type="entry name" value="P-loop containing nucleoside triphosphate hydrolases"/>
    <property type="match status" value="1"/>
</dbReference>
<keyword evidence="5 9" id="KW-0342">GTP-binding</keyword>
<feature type="binding site" evidence="9">
    <location>
        <begin position="248"/>
        <end position="251"/>
    </location>
    <ligand>
        <name>GTP</name>
        <dbReference type="ChEBI" id="CHEBI:37565"/>
    </ligand>
</feature>
<organism evidence="10 11">
    <name type="scientific">Kangiella profundi</name>
    <dbReference type="NCBI Taxonomy" id="1561924"/>
    <lineage>
        <taxon>Bacteria</taxon>
        <taxon>Pseudomonadati</taxon>
        <taxon>Pseudomonadota</taxon>
        <taxon>Gammaproteobacteria</taxon>
        <taxon>Kangiellales</taxon>
        <taxon>Kangiellaceae</taxon>
        <taxon>Kangiella</taxon>
    </lineage>
</organism>
<dbReference type="InterPro" id="IPR000897">
    <property type="entry name" value="SRP54_GTPase_dom"/>
</dbReference>
<keyword evidence="4 9" id="KW-0694">RNA-binding</keyword>
<dbReference type="InterPro" id="IPR027417">
    <property type="entry name" value="P-loop_NTPase"/>
</dbReference>
<dbReference type="GO" id="GO:0005525">
    <property type="term" value="F:GTP binding"/>
    <property type="evidence" value="ECO:0007669"/>
    <property type="project" value="UniProtKB-UniRule"/>
</dbReference>
<dbReference type="AlphaFoldDB" id="A0A2K9A3H1"/>
<evidence type="ECO:0000256" key="4">
    <source>
        <dbReference type="ARBA" id="ARBA00022884"/>
    </source>
</evidence>
<dbReference type="GO" id="GO:0006614">
    <property type="term" value="P:SRP-dependent cotranslational protein targeting to membrane"/>
    <property type="evidence" value="ECO:0007669"/>
    <property type="project" value="InterPro"/>
</dbReference>
<feature type="binding site" evidence="9">
    <location>
        <begin position="190"/>
        <end position="194"/>
    </location>
    <ligand>
        <name>GTP</name>
        <dbReference type="ChEBI" id="CHEBI:37565"/>
    </ligand>
</feature>
<dbReference type="OrthoDB" id="9804720at2"/>
<comment type="subunit">
    <text evidence="9">Part of the signal recognition particle protein translocation system, which is composed of SRP and FtsY. SRP is a ribonucleoprotein composed of Ffh and a 4.5S RNA molecule.</text>
</comment>
<evidence type="ECO:0000256" key="5">
    <source>
        <dbReference type="ARBA" id="ARBA00023134"/>
    </source>
</evidence>
<dbReference type="RefSeq" id="WP_106646286.1">
    <property type="nucleotide sequence ID" value="NZ_BMGO01000002.1"/>
</dbReference>
<name>A0A2K9A3H1_9GAMM</name>
<protein>
    <recommendedName>
        <fullName evidence="9">Signal recognition particle protein</fullName>
        <ecNumber evidence="9">3.6.5.4</ecNumber>
    </recommendedName>
    <alternativeName>
        <fullName evidence="9">Fifty-four homolog</fullName>
    </alternativeName>
</protein>
<comment type="domain">
    <text evidence="9">Composed of three domains: the N-terminal N domain, which is responsible for interactions with the ribosome, the central G domain, which binds GTP, and the C-terminal M domain, which binds the RNA and the signal sequence of the RNC.</text>
</comment>
<evidence type="ECO:0000256" key="2">
    <source>
        <dbReference type="ARBA" id="ARBA00022741"/>
    </source>
</evidence>
<dbReference type="KEGG" id="kpd:CW740_03780"/>
<dbReference type="SMART" id="SM00382">
    <property type="entry name" value="AAA"/>
    <property type="match status" value="1"/>
</dbReference>
<dbReference type="InterPro" id="IPR003593">
    <property type="entry name" value="AAA+_ATPase"/>
</dbReference>
<dbReference type="PANTHER" id="PTHR11564">
    <property type="entry name" value="SIGNAL RECOGNITION PARTICLE 54K PROTEIN SRP54"/>
    <property type="match status" value="1"/>
</dbReference>
<dbReference type="SMART" id="SM00963">
    <property type="entry name" value="SRP54_N"/>
    <property type="match status" value="1"/>
</dbReference>
<evidence type="ECO:0000313" key="11">
    <source>
        <dbReference type="Proteomes" id="UP000232693"/>
    </source>
</evidence>
<dbReference type="GO" id="GO:0003924">
    <property type="term" value="F:GTPase activity"/>
    <property type="evidence" value="ECO:0007669"/>
    <property type="project" value="UniProtKB-UniRule"/>
</dbReference>
<sequence>MFDSLSDRLSGALKTLKGKGKISEDNIKDTLREVRMALLEADVALPVVKAFIGDVKERAMGAEVGKALDPGQAFIKIVNDELIKAMGEANDALNLSAKPPVVILMAGLQGAGKTTSAGKLAHLLKTREKKSVMVASADVYRPAAIKQLETVAGEVGATFFPSSTEQKPIDIANNAIKEAKKQFIDVVIIDTAGRLAIDEAMMEEIKALHAAIDPTETLFVVDSMTGQDAANTAKAFNDALPLTGVILTKADGDARGGAALSIRHITGKPIKFIGMGEKIDQLEPFHPERVASRILGMGDVLSLIEEVERKVDKKKAEKVAKKIMKGKGFDLGDFRDQLLQMNNMGGMAGLMDKLPGMGQIPEAAKQKAMNNKMTDRMIAMINSMTPKERARPELIKGSRKKRIANGSGTQIQDVNRLLKQFNQMQKMMKKLKGPGGMMKMMRGMKGMMPPGGGMGGGPGGMPPFGR</sequence>
<dbReference type="EC" id="3.6.5.4" evidence="9"/>
<dbReference type="FunFam" id="3.40.50.300:FF:000022">
    <property type="entry name" value="Signal recognition particle 54 kDa subunit"/>
    <property type="match status" value="1"/>
</dbReference>
<dbReference type="HAMAP" id="MF_00306">
    <property type="entry name" value="SRP54"/>
    <property type="match status" value="1"/>
</dbReference>
<dbReference type="Pfam" id="PF02978">
    <property type="entry name" value="SRP_SPB"/>
    <property type="match status" value="1"/>
</dbReference>
<evidence type="ECO:0000256" key="8">
    <source>
        <dbReference type="ARBA" id="ARBA00048027"/>
    </source>
</evidence>
<dbReference type="GO" id="GO:0048500">
    <property type="term" value="C:signal recognition particle"/>
    <property type="evidence" value="ECO:0007669"/>
    <property type="project" value="UniProtKB-UniRule"/>
</dbReference>
<dbReference type="InterPro" id="IPR036891">
    <property type="entry name" value="Signal_recog_part_SRP54_M_sf"/>
</dbReference>
<proteinExistence type="inferred from homology"/>
<comment type="subcellular location">
    <subcellularLocation>
        <location evidence="9">Cytoplasm</location>
    </subcellularLocation>
    <text evidence="9">The SRP-RNC complex is targeted to the cytoplasmic membrane.</text>
</comment>
<comment type="catalytic activity">
    <reaction evidence="8 9">
        <text>GTP + H2O = GDP + phosphate + H(+)</text>
        <dbReference type="Rhea" id="RHEA:19669"/>
        <dbReference type="ChEBI" id="CHEBI:15377"/>
        <dbReference type="ChEBI" id="CHEBI:15378"/>
        <dbReference type="ChEBI" id="CHEBI:37565"/>
        <dbReference type="ChEBI" id="CHEBI:43474"/>
        <dbReference type="ChEBI" id="CHEBI:58189"/>
        <dbReference type="EC" id="3.6.5.4"/>
    </reaction>
</comment>
<dbReference type="Gene3D" id="1.10.260.30">
    <property type="entry name" value="Signal recognition particle, SRP54 subunit, M-domain"/>
    <property type="match status" value="1"/>
</dbReference>
<evidence type="ECO:0000256" key="1">
    <source>
        <dbReference type="ARBA" id="ARBA00005450"/>
    </source>
</evidence>
<evidence type="ECO:0000256" key="7">
    <source>
        <dbReference type="ARBA" id="ARBA00023274"/>
    </source>
</evidence>
<dbReference type="Gene3D" id="3.40.50.300">
    <property type="entry name" value="P-loop containing nucleotide triphosphate hydrolases"/>
    <property type="match status" value="1"/>
</dbReference>
<dbReference type="Gene3D" id="1.20.120.140">
    <property type="entry name" value="Signal recognition particle SRP54, nucleotide-binding domain"/>
    <property type="match status" value="1"/>
</dbReference>
<dbReference type="InterPro" id="IPR004780">
    <property type="entry name" value="SRP"/>
</dbReference>
<dbReference type="EMBL" id="CP025120">
    <property type="protein sequence ID" value="AUD78415.1"/>
    <property type="molecule type" value="Genomic_DNA"/>
</dbReference>
<dbReference type="CDD" id="cd18539">
    <property type="entry name" value="SRP_G"/>
    <property type="match status" value="1"/>
</dbReference>
<evidence type="ECO:0000256" key="9">
    <source>
        <dbReference type="HAMAP-Rule" id="MF_00306"/>
    </source>
</evidence>
<keyword evidence="6 9" id="KW-0733">Signal recognition particle</keyword>
<keyword evidence="11" id="KW-1185">Reference proteome</keyword>
<dbReference type="Proteomes" id="UP000232693">
    <property type="component" value="Chromosome"/>
</dbReference>
<dbReference type="Pfam" id="PF02881">
    <property type="entry name" value="SRP54_N"/>
    <property type="match status" value="1"/>
</dbReference>
<keyword evidence="9" id="KW-0963">Cytoplasm</keyword>
<comment type="function">
    <text evidence="9">Involved in targeting and insertion of nascent membrane proteins into the cytoplasmic membrane. Binds to the hydrophobic signal sequence of the ribosome-nascent chain (RNC) as it emerges from the ribosomes. The SRP-RNC complex is then targeted to the cytoplasmic membrane where it interacts with the SRP receptor FtsY. Interaction with FtsY leads to the transfer of the RNC complex to the Sec translocase for insertion into the membrane, the hydrolysis of GTP by both Ffh and FtsY, and the dissociation of the SRP-FtsY complex into the individual components.</text>
</comment>
<dbReference type="SMART" id="SM00962">
    <property type="entry name" value="SRP54"/>
    <property type="match status" value="1"/>
</dbReference>